<evidence type="ECO:0000256" key="3">
    <source>
        <dbReference type="ARBA" id="ARBA00023157"/>
    </source>
</evidence>
<accession>A0AAN9TLB4</accession>
<reference evidence="8 9" key="1">
    <citation type="submission" date="2024-03" db="EMBL/GenBank/DDBJ databases">
        <title>Adaptation during the transition from Ophiocordyceps entomopathogen to insect associate is accompanied by gene loss and intensified selection.</title>
        <authorList>
            <person name="Ward C.M."/>
            <person name="Onetto C.A."/>
            <person name="Borneman A.R."/>
        </authorList>
    </citation>
    <scope>NUCLEOTIDE SEQUENCE [LARGE SCALE GENOMIC DNA]</scope>
    <source>
        <strain evidence="8">AWRI1</strain>
        <tissue evidence="8">Single Adult Female</tissue>
    </source>
</reference>
<proteinExistence type="predicted"/>
<dbReference type="InterPro" id="IPR007110">
    <property type="entry name" value="Ig-like_dom"/>
</dbReference>
<dbReference type="Proteomes" id="UP001367676">
    <property type="component" value="Unassembled WGS sequence"/>
</dbReference>
<dbReference type="EMBL" id="JBBCAQ010000017">
    <property type="protein sequence ID" value="KAK7597702.1"/>
    <property type="molecule type" value="Genomic_DNA"/>
</dbReference>
<dbReference type="InterPro" id="IPR013162">
    <property type="entry name" value="CD80_C2-set"/>
</dbReference>
<keyword evidence="6" id="KW-0812">Transmembrane</keyword>
<organism evidence="8 9">
    <name type="scientific">Parthenolecanium corni</name>
    <dbReference type="NCBI Taxonomy" id="536013"/>
    <lineage>
        <taxon>Eukaryota</taxon>
        <taxon>Metazoa</taxon>
        <taxon>Ecdysozoa</taxon>
        <taxon>Arthropoda</taxon>
        <taxon>Hexapoda</taxon>
        <taxon>Insecta</taxon>
        <taxon>Pterygota</taxon>
        <taxon>Neoptera</taxon>
        <taxon>Paraneoptera</taxon>
        <taxon>Hemiptera</taxon>
        <taxon>Sternorrhyncha</taxon>
        <taxon>Coccoidea</taxon>
        <taxon>Coccidae</taxon>
        <taxon>Parthenolecanium</taxon>
    </lineage>
</organism>
<feature type="domain" description="Ig-like" evidence="7">
    <location>
        <begin position="5"/>
        <end position="108"/>
    </location>
</feature>
<keyword evidence="4" id="KW-0325">Glycoprotein</keyword>
<keyword evidence="6" id="KW-1133">Transmembrane helix</keyword>
<dbReference type="SMART" id="SM00408">
    <property type="entry name" value="IGc2"/>
    <property type="match status" value="2"/>
</dbReference>
<dbReference type="Pfam" id="PF13927">
    <property type="entry name" value="Ig_3"/>
    <property type="match status" value="2"/>
</dbReference>
<keyword evidence="9" id="KW-1185">Reference proteome</keyword>
<comment type="subcellular location">
    <subcellularLocation>
        <location evidence="1">Membrane</location>
        <topology evidence="1">Single-pass type I membrane protein</topology>
    </subcellularLocation>
</comment>
<dbReference type="Pfam" id="PF08205">
    <property type="entry name" value="C2-set_2"/>
    <property type="match status" value="1"/>
</dbReference>
<dbReference type="SUPFAM" id="SSF48726">
    <property type="entry name" value="Immunoglobulin"/>
    <property type="match status" value="3"/>
</dbReference>
<evidence type="ECO:0000313" key="8">
    <source>
        <dbReference type="EMBL" id="KAK7597702.1"/>
    </source>
</evidence>
<keyword evidence="3" id="KW-1015">Disulfide bond</keyword>
<evidence type="ECO:0000256" key="1">
    <source>
        <dbReference type="ARBA" id="ARBA00004479"/>
    </source>
</evidence>
<feature type="domain" description="Ig-like" evidence="7">
    <location>
        <begin position="202"/>
        <end position="295"/>
    </location>
</feature>
<feature type="domain" description="Ig-like" evidence="7">
    <location>
        <begin position="114"/>
        <end position="197"/>
    </location>
</feature>
<evidence type="ECO:0000256" key="2">
    <source>
        <dbReference type="ARBA" id="ARBA00023136"/>
    </source>
</evidence>
<dbReference type="InterPro" id="IPR013783">
    <property type="entry name" value="Ig-like_fold"/>
</dbReference>
<dbReference type="InterPro" id="IPR003598">
    <property type="entry name" value="Ig_sub2"/>
</dbReference>
<evidence type="ECO:0000256" key="5">
    <source>
        <dbReference type="ARBA" id="ARBA00023319"/>
    </source>
</evidence>
<evidence type="ECO:0000256" key="6">
    <source>
        <dbReference type="SAM" id="Phobius"/>
    </source>
</evidence>
<dbReference type="PANTHER" id="PTHR11640:SF154">
    <property type="entry name" value="IRREGULAR CHIASM C-ROUGHEST PROTEIN-LIKE PROTEIN"/>
    <property type="match status" value="1"/>
</dbReference>
<sequence>MPQEPRIENNGTLVTPTLNVTVKTEDKAVLKCSSKHGNPPAILKWFLDDVELTPKGNQTNTPEADNSRTFMATSILELYVNKSHHGKIIKCVAIHETYASKSATAPVRLDITYPPAVRLEGIPNHDIEEGKDNVDLKCIADANPPATIIWQRLGSREIVGISEIMKFHPVSQRDSGTYTCLGKNDIGPSQPISTTLDVKYAPLIKSVGPDKLTTSPLYSKTEFVCSADGNPPPTYQWLQQVPNPNGGPPDTVIVRSSEPKLVFTNITYDYQGDYVCVVSNMISGTKRTIQSQPITLQVIGAPQVMRQSEKAEVVVRRGENALLSVVVCADPRPRRTAWEWGSSQLEAGAGVGRYHAEELLQDTKEDCYVARLHVKRVDPLDARTYSLTVENERGLDKHSIYLAVREPLAVSTVFSVAVGSLIVFMICVLLAVYIIKSERCCFRKRRRGDFKPTDAEK</sequence>
<dbReference type="PANTHER" id="PTHR11640">
    <property type="entry name" value="NEPHRIN"/>
    <property type="match status" value="1"/>
</dbReference>
<protein>
    <recommendedName>
        <fullName evidence="7">Ig-like domain-containing protein</fullName>
    </recommendedName>
</protein>
<dbReference type="SMART" id="SM00409">
    <property type="entry name" value="IG"/>
    <property type="match status" value="4"/>
</dbReference>
<dbReference type="InterPro" id="IPR036179">
    <property type="entry name" value="Ig-like_dom_sf"/>
</dbReference>
<gene>
    <name evidence="8" type="ORF">V9T40_009927</name>
</gene>
<keyword evidence="5" id="KW-0393">Immunoglobulin domain</keyword>
<feature type="transmembrane region" description="Helical" evidence="6">
    <location>
        <begin position="408"/>
        <end position="435"/>
    </location>
</feature>
<keyword evidence="2 6" id="KW-0472">Membrane</keyword>
<dbReference type="GO" id="GO:0005886">
    <property type="term" value="C:plasma membrane"/>
    <property type="evidence" value="ECO:0007669"/>
    <property type="project" value="TreeGrafter"/>
</dbReference>
<dbReference type="GO" id="GO:0050839">
    <property type="term" value="F:cell adhesion molecule binding"/>
    <property type="evidence" value="ECO:0007669"/>
    <property type="project" value="TreeGrafter"/>
</dbReference>
<dbReference type="CDD" id="cd00096">
    <property type="entry name" value="Ig"/>
    <property type="match status" value="2"/>
</dbReference>
<comment type="caution">
    <text evidence="8">The sequence shown here is derived from an EMBL/GenBank/DDBJ whole genome shotgun (WGS) entry which is preliminary data.</text>
</comment>
<dbReference type="AlphaFoldDB" id="A0AAN9TLB4"/>
<dbReference type="GO" id="GO:0098609">
    <property type="term" value="P:cell-cell adhesion"/>
    <property type="evidence" value="ECO:0007669"/>
    <property type="project" value="TreeGrafter"/>
</dbReference>
<evidence type="ECO:0000259" key="7">
    <source>
        <dbReference type="PROSITE" id="PS50835"/>
    </source>
</evidence>
<evidence type="ECO:0000313" key="9">
    <source>
        <dbReference type="Proteomes" id="UP001367676"/>
    </source>
</evidence>
<dbReference type="GO" id="GO:0005911">
    <property type="term" value="C:cell-cell junction"/>
    <property type="evidence" value="ECO:0007669"/>
    <property type="project" value="TreeGrafter"/>
</dbReference>
<dbReference type="InterPro" id="IPR051275">
    <property type="entry name" value="Cell_adhesion_signaling"/>
</dbReference>
<name>A0AAN9TLB4_9HEMI</name>
<dbReference type="PROSITE" id="PS50835">
    <property type="entry name" value="IG_LIKE"/>
    <property type="match status" value="3"/>
</dbReference>
<dbReference type="Gene3D" id="2.60.40.10">
    <property type="entry name" value="Immunoglobulins"/>
    <property type="match status" value="4"/>
</dbReference>
<dbReference type="InterPro" id="IPR003599">
    <property type="entry name" value="Ig_sub"/>
</dbReference>
<evidence type="ECO:0000256" key="4">
    <source>
        <dbReference type="ARBA" id="ARBA00023180"/>
    </source>
</evidence>